<evidence type="ECO:0000256" key="1">
    <source>
        <dbReference type="SAM" id="Coils"/>
    </source>
</evidence>
<sequence length="146" mass="16441">MPFGLSAGSTRSEDGSEAFLEGMVDWELSRLQRQCKVMEDERRAYSKEVHQRINKQLEEIQRLEGVRNKLQVQISIAQSQVRRLRDSERLESMGHLLKCQVRVQAEVKELQAQNQALDRQVGPGARLGGSCSGASVITSLSLTFLI</sequence>
<keyword evidence="1" id="KW-0175">Coiled coil</keyword>
<dbReference type="PANTHER" id="PTHR21694:SF35">
    <property type="entry name" value="OUTER DYNEIN ARM-DOCKING COMPLEX SUBUNIT 1"/>
    <property type="match status" value="1"/>
</dbReference>
<dbReference type="InterPro" id="IPR051876">
    <property type="entry name" value="ODA-DC/CCD"/>
</dbReference>
<dbReference type="GO" id="GO:0036158">
    <property type="term" value="P:outer dynein arm assembly"/>
    <property type="evidence" value="ECO:0007669"/>
    <property type="project" value="TreeGrafter"/>
</dbReference>
<protein>
    <recommendedName>
        <fullName evidence="3">Coiled-coil domain containing 114</fullName>
    </recommendedName>
</protein>
<dbReference type="GO" id="GO:0003341">
    <property type="term" value="P:cilium movement"/>
    <property type="evidence" value="ECO:0007669"/>
    <property type="project" value="TreeGrafter"/>
</dbReference>
<dbReference type="PANTHER" id="PTHR21694">
    <property type="entry name" value="COILED-COIL DOMAIN-CONTAINING PROTEIN 63"/>
    <property type="match status" value="1"/>
</dbReference>
<organism evidence="2">
    <name type="scientific">Capra hircus</name>
    <name type="common">Goat</name>
    <dbReference type="NCBI Taxonomy" id="9925"/>
    <lineage>
        <taxon>Eukaryota</taxon>
        <taxon>Metazoa</taxon>
        <taxon>Chordata</taxon>
        <taxon>Craniata</taxon>
        <taxon>Vertebrata</taxon>
        <taxon>Euteleostomi</taxon>
        <taxon>Mammalia</taxon>
        <taxon>Eutheria</taxon>
        <taxon>Laurasiatheria</taxon>
        <taxon>Artiodactyla</taxon>
        <taxon>Ruminantia</taxon>
        <taxon>Pecora</taxon>
        <taxon>Bovidae</taxon>
        <taxon>Caprinae</taxon>
        <taxon>Capra</taxon>
    </lineage>
</organism>
<proteinExistence type="predicted"/>
<reference evidence="2" key="2">
    <citation type="submission" date="2025-08" db="UniProtKB">
        <authorList>
            <consortium name="Ensembl"/>
        </authorList>
    </citation>
    <scope>IDENTIFICATION</scope>
</reference>
<dbReference type="Ensembl" id="ENSCHIT00010046402.1">
    <property type="protein sequence ID" value="ENSCHIP00010033000.1"/>
    <property type="gene ID" value="ENSCHIG00010024519.1"/>
</dbReference>
<evidence type="ECO:0008006" key="3">
    <source>
        <dbReference type="Google" id="ProtNLM"/>
    </source>
</evidence>
<feature type="coiled-coil region" evidence="1">
    <location>
        <begin position="28"/>
        <end position="120"/>
    </location>
</feature>
<evidence type="ECO:0000313" key="2">
    <source>
        <dbReference type="Ensembl" id="ENSCHIP00010033000.1"/>
    </source>
</evidence>
<dbReference type="GO" id="GO:0005930">
    <property type="term" value="C:axoneme"/>
    <property type="evidence" value="ECO:0007669"/>
    <property type="project" value="TreeGrafter"/>
</dbReference>
<name>A0A8C2XYS3_CAPHI</name>
<reference evidence="2" key="1">
    <citation type="submission" date="2019-03" db="EMBL/GenBank/DDBJ databases">
        <title>Genome sequencing and reference-guided assembly of Black Bengal Goat (Capra hircus).</title>
        <authorList>
            <person name="Siddiki A.Z."/>
            <person name="Baten A."/>
            <person name="Billah M."/>
            <person name="Alam M.A.U."/>
            <person name="Shawrob K.S.M."/>
            <person name="Saha S."/>
            <person name="Chowdhury M."/>
            <person name="Rahman A.H."/>
            <person name="Stear M."/>
            <person name="Miah G."/>
            <person name="Das G.B."/>
            <person name="Hossain M.M."/>
            <person name="Kumkum M."/>
            <person name="Islam M.S."/>
            <person name="Mollah A.M."/>
            <person name="Ahsan A."/>
            <person name="Tusar F."/>
            <person name="Khan M.K.I."/>
        </authorList>
    </citation>
    <scope>NUCLEOTIDE SEQUENCE [LARGE SCALE GENOMIC DNA]</scope>
</reference>
<accession>A0A8C2XYS3</accession>
<dbReference type="AlphaFoldDB" id="A0A8C2XYS3"/>